<accession>A0A514CFK3</accession>
<evidence type="ECO:0000313" key="3">
    <source>
        <dbReference type="Proteomes" id="UP000316614"/>
    </source>
</evidence>
<feature type="chain" id="PRO_5021875004" description="Outer membrane protein beta-barrel domain-containing protein" evidence="1">
    <location>
        <begin position="21"/>
        <end position="254"/>
    </location>
</feature>
<keyword evidence="3" id="KW-1185">Reference proteome</keyword>
<dbReference type="EMBL" id="CP041253">
    <property type="protein sequence ID" value="QDH78444.1"/>
    <property type="molecule type" value="Genomic_DNA"/>
</dbReference>
<dbReference type="AlphaFoldDB" id="A0A514CFK3"/>
<dbReference type="KEGG" id="echi:FKX85_05110"/>
<dbReference type="RefSeq" id="WP_141613700.1">
    <property type="nucleotide sequence ID" value="NZ_CP041253.1"/>
</dbReference>
<name>A0A514CFK3_9BACT</name>
<gene>
    <name evidence="2" type="ORF">FKX85_05110</name>
</gene>
<dbReference type="OrthoDB" id="835278at2"/>
<evidence type="ECO:0000313" key="2">
    <source>
        <dbReference type="EMBL" id="QDH78444.1"/>
    </source>
</evidence>
<reference evidence="2 3" key="1">
    <citation type="submission" date="2019-06" db="EMBL/GenBank/DDBJ databases">
        <title>Echinicola alkalisoli sp. nov. isolated from saline soil.</title>
        <authorList>
            <person name="Sun J.-Q."/>
            <person name="Xu L."/>
        </authorList>
    </citation>
    <scope>NUCLEOTIDE SEQUENCE [LARGE SCALE GENOMIC DNA]</scope>
    <source>
        <strain evidence="2 3">LN3S3</strain>
    </source>
</reference>
<organism evidence="2 3">
    <name type="scientific">Echinicola soli</name>
    <dbReference type="NCBI Taxonomy" id="2591634"/>
    <lineage>
        <taxon>Bacteria</taxon>
        <taxon>Pseudomonadati</taxon>
        <taxon>Bacteroidota</taxon>
        <taxon>Cytophagia</taxon>
        <taxon>Cytophagales</taxon>
        <taxon>Cyclobacteriaceae</taxon>
        <taxon>Echinicola</taxon>
    </lineage>
</organism>
<evidence type="ECO:0000256" key="1">
    <source>
        <dbReference type="SAM" id="SignalP"/>
    </source>
</evidence>
<feature type="signal peptide" evidence="1">
    <location>
        <begin position="1"/>
        <end position="20"/>
    </location>
</feature>
<protein>
    <recommendedName>
        <fullName evidence="4">Outer membrane protein beta-barrel domain-containing protein</fullName>
    </recommendedName>
</protein>
<dbReference type="Proteomes" id="UP000316614">
    <property type="component" value="Chromosome"/>
</dbReference>
<proteinExistence type="predicted"/>
<evidence type="ECO:0008006" key="4">
    <source>
        <dbReference type="Google" id="ProtNLM"/>
    </source>
</evidence>
<sequence length="254" mass="29059">MKIVILICSFVLFSQSALFAQDSISQEKIYFTDFYISAGYRNQPYTELNNYLNGQGYQTFDKQTATLGGGISYVAMSRLGFFAEADFNLNKKRFSNDYVNYRYLPVHATAGLQYHWKNSITKDWRFYPKLGIYYGTTSLDLIAKDLNTDFNENLMGNMNTSFLYQRNLGLNISLNADKLLGAFLKPTTQVGVYSRMGLQVGYMLNLYSSVTKLRRNFSPDLRQDLIISNAPTFDPSAFYVKLNFAIGKFEKSSE</sequence>
<keyword evidence="1" id="KW-0732">Signal</keyword>